<evidence type="ECO:0000313" key="2">
    <source>
        <dbReference type="Proteomes" id="UP000324800"/>
    </source>
</evidence>
<dbReference type="EMBL" id="SNRW01026277">
    <property type="protein sequence ID" value="KAA6360911.1"/>
    <property type="molecule type" value="Genomic_DNA"/>
</dbReference>
<sequence length="236" mass="26939">MQMEQEIQNAARAIVSFADSYTQNKQRKQNELTESESTLSLAQVTSSLESLWRQIGMNKSSKQEIQIPRLLKSLIALVTFRLGTHLREEIDLLRTKLRHWSIWCLGEIVDYGDEQVQSELVSNESGRVMTIAFCKAGGFGEEQDDEINDGLICISVFLRQLHEGRNNYPQPSFQPLPLLARRTEEQIEEEGAIEEIEAQLNNNGFGGDIKSNANDAKAETLNRFIDSSNQQPFWYR</sequence>
<proteinExistence type="predicted"/>
<gene>
    <name evidence="1" type="ORF">EZS28_043562</name>
</gene>
<accession>A0A5J4TTQ7</accession>
<organism evidence="1 2">
    <name type="scientific">Streblomastix strix</name>
    <dbReference type="NCBI Taxonomy" id="222440"/>
    <lineage>
        <taxon>Eukaryota</taxon>
        <taxon>Metamonada</taxon>
        <taxon>Preaxostyla</taxon>
        <taxon>Oxymonadida</taxon>
        <taxon>Streblomastigidae</taxon>
        <taxon>Streblomastix</taxon>
    </lineage>
</organism>
<name>A0A5J4TTQ7_9EUKA</name>
<comment type="caution">
    <text evidence="1">The sequence shown here is derived from an EMBL/GenBank/DDBJ whole genome shotgun (WGS) entry which is preliminary data.</text>
</comment>
<dbReference type="Proteomes" id="UP000324800">
    <property type="component" value="Unassembled WGS sequence"/>
</dbReference>
<protein>
    <submittedName>
        <fullName evidence="1">Uncharacterized protein</fullName>
    </submittedName>
</protein>
<evidence type="ECO:0000313" key="1">
    <source>
        <dbReference type="EMBL" id="KAA6360911.1"/>
    </source>
</evidence>
<dbReference type="AlphaFoldDB" id="A0A5J4TTQ7"/>
<reference evidence="1 2" key="1">
    <citation type="submission" date="2019-03" db="EMBL/GenBank/DDBJ databases">
        <title>Single cell metagenomics reveals metabolic interactions within the superorganism composed of flagellate Streblomastix strix and complex community of Bacteroidetes bacteria on its surface.</title>
        <authorList>
            <person name="Treitli S.C."/>
            <person name="Kolisko M."/>
            <person name="Husnik F."/>
            <person name="Keeling P."/>
            <person name="Hampl V."/>
        </authorList>
    </citation>
    <scope>NUCLEOTIDE SEQUENCE [LARGE SCALE GENOMIC DNA]</scope>
    <source>
        <strain evidence="1">ST1C</strain>
    </source>
</reference>